<organism evidence="2 3">
    <name type="scientific">Ophiocordyceps sinensis</name>
    <dbReference type="NCBI Taxonomy" id="72228"/>
    <lineage>
        <taxon>Eukaryota</taxon>
        <taxon>Fungi</taxon>
        <taxon>Dikarya</taxon>
        <taxon>Ascomycota</taxon>
        <taxon>Pezizomycotina</taxon>
        <taxon>Sordariomycetes</taxon>
        <taxon>Hypocreomycetidae</taxon>
        <taxon>Hypocreales</taxon>
        <taxon>Ophiocordycipitaceae</taxon>
        <taxon>Ophiocordyceps</taxon>
    </lineage>
</organism>
<dbReference type="AlphaFoldDB" id="A0A8H4LRL4"/>
<proteinExistence type="predicted"/>
<feature type="region of interest" description="Disordered" evidence="1">
    <location>
        <begin position="78"/>
        <end position="141"/>
    </location>
</feature>
<gene>
    <name evidence="2" type="ORF">G6O67_008522</name>
</gene>
<protein>
    <submittedName>
        <fullName evidence="2">Uncharacterized protein</fullName>
    </submittedName>
</protein>
<dbReference type="EMBL" id="JAAVMX010000011">
    <property type="protein sequence ID" value="KAF4504364.1"/>
    <property type="molecule type" value="Genomic_DNA"/>
</dbReference>
<name>A0A8H4LRL4_9HYPO</name>
<dbReference type="OrthoDB" id="5599095at2759"/>
<evidence type="ECO:0000256" key="1">
    <source>
        <dbReference type="SAM" id="MobiDB-lite"/>
    </source>
</evidence>
<reference evidence="2 3" key="1">
    <citation type="journal article" date="2020" name="Genome Biol. Evol.">
        <title>A new high-quality draft genome assembly of the Chinese cordyceps Ophiocordyceps sinensis.</title>
        <authorList>
            <person name="Shu R."/>
            <person name="Zhang J."/>
            <person name="Meng Q."/>
            <person name="Zhang H."/>
            <person name="Zhou G."/>
            <person name="Li M."/>
            <person name="Wu P."/>
            <person name="Zhao Y."/>
            <person name="Chen C."/>
            <person name="Qin Q."/>
        </authorList>
    </citation>
    <scope>NUCLEOTIDE SEQUENCE [LARGE SCALE GENOMIC DNA]</scope>
    <source>
        <strain evidence="2 3">IOZ07</strain>
    </source>
</reference>
<keyword evidence="3" id="KW-1185">Reference proteome</keyword>
<sequence>MMLHDISLPGETLPRTPTAPCTRNRASDRASLGAGETREKRALELSNQRLEEAFPWHAGTVLRRPCINSLPVSVFDRRRFGPQGTQAPSTKHQAPSTKHQAPSKHQASTKHQTPPQGQSSAGGASRFDAQPGRGAKDERQRAVATQTLQYYLWDTLHSAV</sequence>
<evidence type="ECO:0000313" key="2">
    <source>
        <dbReference type="EMBL" id="KAF4504364.1"/>
    </source>
</evidence>
<comment type="caution">
    <text evidence="2">The sequence shown here is derived from an EMBL/GenBank/DDBJ whole genome shotgun (WGS) entry which is preliminary data.</text>
</comment>
<feature type="region of interest" description="Disordered" evidence="1">
    <location>
        <begin position="1"/>
        <end position="40"/>
    </location>
</feature>
<evidence type="ECO:0000313" key="3">
    <source>
        <dbReference type="Proteomes" id="UP000557566"/>
    </source>
</evidence>
<feature type="compositionally biased region" description="Polar residues" evidence="1">
    <location>
        <begin position="83"/>
        <end position="122"/>
    </location>
</feature>
<dbReference type="Proteomes" id="UP000557566">
    <property type="component" value="Unassembled WGS sequence"/>
</dbReference>
<accession>A0A8H4LRL4</accession>